<dbReference type="GO" id="GO:0006086">
    <property type="term" value="P:pyruvate decarboxylation to acetyl-CoA"/>
    <property type="evidence" value="ECO:0007669"/>
    <property type="project" value="InterPro"/>
</dbReference>
<dbReference type="InterPro" id="IPR011053">
    <property type="entry name" value="Single_hybrid_motif"/>
</dbReference>
<feature type="region of interest" description="Disordered" evidence="4">
    <location>
        <begin position="241"/>
        <end position="264"/>
    </location>
</feature>
<dbReference type="SUPFAM" id="SSF51230">
    <property type="entry name" value="Single hybrid motif"/>
    <property type="match status" value="1"/>
</dbReference>
<evidence type="ECO:0000256" key="2">
    <source>
        <dbReference type="ARBA" id="ARBA00022823"/>
    </source>
</evidence>
<dbReference type="Pfam" id="PF02817">
    <property type="entry name" value="E3_binding"/>
    <property type="match status" value="1"/>
</dbReference>
<dbReference type="GO" id="GO:0045254">
    <property type="term" value="C:pyruvate dehydrogenase complex"/>
    <property type="evidence" value="ECO:0007669"/>
    <property type="project" value="InterPro"/>
</dbReference>
<dbReference type="PANTHER" id="PTHR23151">
    <property type="entry name" value="DIHYDROLIPOAMIDE ACETYL/SUCCINYL-TRANSFERASE-RELATED"/>
    <property type="match status" value="1"/>
</dbReference>
<feature type="domain" description="Lipoyl-binding" evidence="5">
    <location>
        <begin position="37"/>
        <end position="113"/>
    </location>
</feature>
<evidence type="ECO:0000259" key="5">
    <source>
        <dbReference type="PROSITE" id="PS50968"/>
    </source>
</evidence>
<dbReference type="CDD" id="cd06849">
    <property type="entry name" value="lipoyl_domain"/>
    <property type="match status" value="1"/>
</dbReference>
<evidence type="ECO:0000256" key="1">
    <source>
        <dbReference type="ARBA" id="ARBA00007317"/>
    </source>
</evidence>
<organism evidence="7 8">
    <name type="scientific">Starmerella bacillaris</name>
    <name type="common">Yeast</name>
    <name type="synonym">Candida zemplinina</name>
    <dbReference type="NCBI Taxonomy" id="1247836"/>
    <lineage>
        <taxon>Eukaryota</taxon>
        <taxon>Fungi</taxon>
        <taxon>Dikarya</taxon>
        <taxon>Ascomycota</taxon>
        <taxon>Saccharomycotina</taxon>
        <taxon>Dipodascomycetes</taxon>
        <taxon>Dipodascales</taxon>
        <taxon>Trichomonascaceae</taxon>
        <taxon>Starmerella</taxon>
    </lineage>
</organism>
<name>A0AAV5RLB8_STABA</name>
<dbReference type="Pfam" id="PF00364">
    <property type="entry name" value="Biotin_lipoyl"/>
    <property type="match status" value="1"/>
</dbReference>
<evidence type="ECO:0000256" key="4">
    <source>
        <dbReference type="SAM" id="MobiDB-lite"/>
    </source>
</evidence>
<dbReference type="PANTHER" id="PTHR23151:SF82">
    <property type="entry name" value="PYRUVATE DEHYDROGENASE COMPLEX PROTEIN X COMPONENT, MITOCHONDRIAL"/>
    <property type="match status" value="1"/>
</dbReference>
<evidence type="ECO:0000256" key="3">
    <source>
        <dbReference type="ARBA" id="ARBA00065810"/>
    </source>
</evidence>
<dbReference type="PROSITE" id="PS50968">
    <property type="entry name" value="BIOTINYL_LIPOYL"/>
    <property type="match status" value="1"/>
</dbReference>
<sequence>MASTSIRVPRMLTPRLTSLMPWSTIRKFSGSSIFHAYQIFNMPAMSPTMEEGGIVEWKVKPGNSFTVGDVLLEIETDKAEISVEAQDDGILAKILQDNGAKGVAVGTPIAVTADSGDSIVESEIDELLKANSASHAEAKAETVSTPAENKDVVADSSSPIKVTESKAPHNPHRKTILPSALRLLKINNINHQTIQGSGPLGRITKGDVLAKLGLISHNHVAGEQERVSKLSKLDLSNIQAAAPKPSASVNDTPSDTPKAAAKNSEQPVVPKFVLTHYSIPLTADSSKIIEKAKKVAMRTALLSAKPRPSILRDDSFDFLTSSRTPPFTVKSSKILVRRARPISLEITIEEPFSKTQGKQVDVYLKTLETQLMEVK</sequence>
<keyword evidence="8" id="KW-1185">Reference proteome</keyword>
<dbReference type="Gene3D" id="4.10.320.10">
    <property type="entry name" value="E3-binding domain"/>
    <property type="match status" value="1"/>
</dbReference>
<dbReference type="InterPro" id="IPR036625">
    <property type="entry name" value="E3-bd_dom_sf"/>
</dbReference>
<proteinExistence type="inferred from homology"/>
<evidence type="ECO:0000313" key="7">
    <source>
        <dbReference type="EMBL" id="GMM51523.1"/>
    </source>
</evidence>
<dbReference type="Proteomes" id="UP001362899">
    <property type="component" value="Unassembled WGS sequence"/>
</dbReference>
<reference evidence="7 8" key="1">
    <citation type="journal article" date="2023" name="Elife">
        <title>Identification of key yeast species and microbe-microbe interactions impacting larval growth of Drosophila in the wild.</title>
        <authorList>
            <person name="Mure A."/>
            <person name="Sugiura Y."/>
            <person name="Maeda R."/>
            <person name="Honda K."/>
            <person name="Sakurai N."/>
            <person name="Takahashi Y."/>
            <person name="Watada M."/>
            <person name="Katoh T."/>
            <person name="Gotoh A."/>
            <person name="Gotoh Y."/>
            <person name="Taniguchi I."/>
            <person name="Nakamura K."/>
            <person name="Hayashi T."/>
            <person name="Katayama T."/>
            <person name="Uemura T."/>
            <person name="Hattori Y."/>
        </authorList>
    </citation>
    <scope>NUCLEOTIDE SEQUENCE [LARGE SCALE GENOMIC DNA]</scope>
    <source>
        <strain evidence="7 8">SB-73</strain>
    </source>
</reference>
<comment type="subunit">
    <text evidence="3">Eukaryotic pyruvate dehydrogenase (PDH) complexes are organized as a core consisting of the oligomeric dihydrolipoamide acetyl-transferase (E2), around which are arranged multiple copies of pyruvate dehydrogenase (E1), dihydrolipoamide dehydrogenase (E3) and protein X (E3BP) bound by non-covalent bonds.</text>
</comment>
<dbReference type="PROSITE" id="PS51826">
    <property type="entry name" value="PSBD"/>
    <property type="match status" value="1"/>
</dbReference>
<dbReference type="InterPro" id="IPR045257">
    <property type="entry name" value="E2/Pdx1"/>
</dbReference>
<protein>
    <submittedName>
        <fullName evidence="7">Pdx1 protein</fullName>
    </submittedName>
</protein>
<feature type="region of interest" description="Disordered" evidence="4">
    <location>
        <begin position="136"/>
        <end position="173"/>
    </location>
</feature>
<dbReference type="SUPFAM" id="SSF47005">
    <property type="entry name" value="Peripheral subunit-binding domain of 2-oxo acid dehydrogenase complex"/>
    <property type="match status" value="1"/>
</dbReference>
<comment type="caution">
    <text evidence="7">The sequence shown here is derived from an EMBL/GenBank/DDBJ whole genome shotgun (WGS) entry which is preliminary data.</text>
</comment>
<dbReference type="AlphaFoldDB" id="A0AAV5RLB8"/>
<evidence type="ECO:0000313" key="8">
    <source>
        <dbReference type="Proteomes" id="UP001362899"/>
    </source>
</evidence>
<feature type="domain" description="Peripheral subunit-binding (PSBD)" evidence="6">
    <location>
        <begin position="175"/>
        <end position="212"/>
    </location>
</feature>
<dbReference type="GO" id="GO:0004742">
    <property type="term" value="F:dihydrolipoyllysine-residue acetyltransferase activity"/>
    <property type="evidence" value="ECO:0007669"/>
    <property type="project" value="TreeGrafter"/>
</dbReference>
<accession>A0AAV5RLB8</accession>
<dbReference type="InterPro" id="IPR004167">
    <property type="entry name" value="PSBD"/>
</dbReference>
<dbReference type="InterPro" id="IPR000089">
    <property type="entry name" value="Biotin_lipoyl"/>
</dbReference>
<comment type="similarity">
    <text evidence="1">Belongs to the 2-oxoacid dehydrogenase family.</text>
</comment>
<keyword evidence="2" id="KW-0450">Lipoyl</keyword>
<gene>
    <name evidence="7" type="ORF">DASB73_024860</name>
</gene>
<evidence type="ECO:0000259" key="6">
    <source>
        <dbReference type="PROSITE" id="PS51826"/>
    </source>
</evidence>
<dbReference type="FunFam" id="2.40.50.100:FF:000010">
    <property type="entry name" value="Acetyltransferase component of pyruvate dehydrogenase complex"/>
    <property type="match status" value="1"/>
</dbReference>
<dbReference type="Gene3D" id="2.40.50.100">
    <property type="match status" value="1"/>
</dbReference>
<dbReference type="EMBL" id="BTGC01000008">
    <property type="protein sequence ID" value="GMM51523.1"/>
    <property type="molecule type" value="Genomic_DNA"/>
</dbReference>